<dbReference type="RefSeq" id="WP_115220967.1">
    <property type="nucleotide sequence ID" value="NZ_CAXYJE010000008.1"/>
</dbReference>
<protein>
    <submittedName>
        <fullName evidence="2">Putative glucosyltransferase Lgt1</fullName>
    </submittedName>
</protein>
<evidence type="ECO:0000313" key="2">
    <source>
        <dbReference type="EMBL" id="STX41863.1"/>
    </source>
</evidence>
<dbReference type="CDD" id="cd23767">
    <property type="entry name" value="IQCD"/>
    <property type="match status" value="1"/>
</dbReference>
<dbReference type="InterPro" id="IPR031757">
    <property type="entry name" value="Lgt1_Glycosyltransf"/>
</dbReference>
<evidence type="ECO:0000313" key="3">
    <source>
        <dbReference type="Proteomes" id="UP000254677"/>
    </source>
</evidence>
<dbReference type="EMBL" id="UGOA01000001">
    <property type="protein sequence ID" value="STX41863.1"/>
    <property type="molecule type" value="Genomic_DNA"/>
</dbReference>
<dbReference type="AlphaFoldDB" id="A0A378J287"/>
<keyword evidence="3" id="KW-1185">Reference proteome</keyword>
<reference evidence="2 3" key="1">
    <citation type="submission" date="2018-06" db="EMBL/GenBank/DDBJ databases">
        <authorList>
            <consortium name="Pathogen Informatics"/>
            <person name="Doyle S."/>
        </authorList>
    </citation>
    <scope>NUCLEOTIDE SEQUENCE [LARGE SCALE GENOMIC DNA]</scope>
    <source>
        <strain evidence="2 3">NCTC13292</strain>
    </source>
</reference>
<feature type="domain" description="Lgt1 glycosyltransferase" evidence="1">
    <location>
        <begin position="3"/>
        <end position="193"/>
    </location>
</feature>
<accession>A0A378J287</accession>
<proteinExistence type="predicted"/>
<dbReference type="Pfam" id="PF16849">
    <property type="entry name" value="Glyco_transf_88"/>
    <property type="match status" value="1"/>
</dbReference>
<keyword evidence="2" id="KW-0808">Transferase</keyword>
<name>A0A378J287_9GAMM</name>
<organism evidence="2 3">
    <name type="scientific">Legionella donaldsonii</name>
    <dbReference type="NCBI Taxonomy" id="45060"/>
    <lineage>
        <taxon>Bacteria</taxon>
        <taxon>Pseudomonadati</taxon>
        <taxon>Pseudomonadota</taxon>
        <taxon>Gammaproteobacteria</taxon>
        <taxon>Legionellales</taxon>
        <taxon>Legionellaceae</taxon>
        <taxon>Legionella</taxon>
    </lineage>
</organism>
<dbReference type="GO" id="GO:0016740">
    <property type="term" value="F:transferase activity"/>
    <property type="evidence" value="ECO:0007669"/>
    <property type="project" value="UniProtKB-KW"/>
</dbReference>
<sequence>MFYTYNPHRHVKIWLSKNPDSFLNLENQLRLIRMRSINPTDEINFVYDSSLLSAEAIEELDKFCLQYNIAAKDVQKDLLPQCKTVEENNLIKAYKDEIAHLDEGGNLAVACDILRWLRPVYELGTYTDFDVPVDTREIPPTVQVDKPLLVNMGSVVLGSGIESLALNNDTVAVVDCDAALEDIKKIQKTLFENSLAKPYSSVFQTHISTNIRSLEEFLPPFIVPILLKMDPNYAMLDELASISRGKTSRQVRHNIMKLTENNKVFSENILAGSFIFGFGYLSDQEKITAAAAQLRSTVQSQLGWFNWLFLPSAQYQQIKAIASIKDDNEFLTTMRKQTRMGMLKTNVIYTSGPGAVALGWLGRLFLKRETIDTDIALSSFAHYGLDKVFISENSLPMHAKSKEVVAKMSVTEVGKTNDLSWLEEGQNATVVREQKIEKSALTIQRFFRGNKVRAEAHLPASFLGMRDKTQAHIDKIEADLNGWFGFYRYRQRHEKIRALRGILTHFDKEHFDVDGFQKALASYRSTDISASLGKSETKALIDELTLFSHRAKIYRLTDSQGQLSLNLQ</sequence>
<evidence type="ECO:0000259" key="1">
    <source>
        <dbReference type="Pfam" id="PF16849"/>
    </source>
</evidence>
<dbReference type="Gene3D" id="3.90.550.20">
    <property type="match status" value="1"/>
</dbReference>
<gene>
    <name evidence="2" type="ORF">NCTC13292_01225</name>
</gene>
<dbReference type="OrthoDB" id="5649302at2"/>
<dbReference type="Proteomes" id="UP000254677">
    <property type="component" value="Unassembled WGS sequence"/>
</dbReference>